<dbReference type="Gene3D" id="3.40.80.10">
    <property type="entry name" value="Peptidoglycan recognition protein-like"/>
    <property type="match status" value="1"/>
</dbReference>
<evidence type="ECO:0000256" key="5">
    <source>
        <dbReference type="ARBA" id="ARBA00023316"/>
    </source>
</evidence>
<dbReference type="GO" id="GO:0008745">
    <property type="term" value="F:N-acetylmuramoyl-L-alanine amidase activity"/>
    <property type="evidence" value="ECO:0007669"/>
    <property type="project" value="UniProtKB-EC"/>
</dbReference>
<keyword evidence="4" id="KW-0378">Hydrolase</keyword>
<dbReference type="PANTHER" id="PTHR30417:SF1">
    <property type="entry name" value="N-ACETYLMURAMOYL-L-ALANINE AMIDASE AMID"/>
    <property type="match status" value="1"/>
</dbReference>
<evidence type="ECO:0000256" key="3">
    <source>
        <dbReference type="ARBA" id="ARBA00011901"/>
    </source>
</evidence>
<reference evidence="7 8" key="1">
    <citation type="submission" date="2018-10" db="EMBL/GenBank/DDBJ databases">
        <title>Xanthobacter tagetidis genome sequencing and assembly.</title>
        <authorList>
            <person name="Maclea K.S."/>
            <person name="Goen A.E."/>
            <person name="Fatima S.A."/>
        </authorList>
    </citation>
    <scope>NUCLEOTIDE SEQUENCE [LARGE SCALE GENOMIC DNA]</scope>
    <source>
        <strain evidence="7 8">ATCC 700314</strain>
    </source>
</reference>
<dbReference type="InterPro" id="IPR051206">
    <property type="entry name" value="NAMLAA_amidase_2"/>
</dbReference>
<dbReference type="GO" id="GO:0009253">
    <property type="term" value="P:peptidoglycan catabolic process"/>
    <property type="evidence" value="ECO:0007669"/>
    <property type="project" value="InterPro"/>
</dbReference>
<keyword evidence="8" id="KW-1185">Reference proteome</keyword>
<dbReference type="EMBL" id="RCTF01000015">
    <property type="protein sequence ID" value="RLP75474.1"/>
    <property type="molecule type" value="Genomic_DNA"/>
</dbReference>
<evidence type="ECO:0000256" key="4">
    <source>
        <dbReference type="ARBA" id="ARBA00022801"/>
    </source>
</evidence>
<evidence type="ECO:0000313" key="8">
    <source>
        <dbReference type="Proteomes" id="UP000269692"/>
    </source>
</evidence>
<dbReference type="InterPro" id="IPR036365">
    <property type="entry name" value="PGBD-like_sf"/>
</dbReference>
<dbReference type="Pfam" id="PF01471">
    <property type="entry name" value="PG_binding_1"/>
    <property type="match status" value="1"/>
</dbReference>
<protein>
    <recommendedName>
        <fullName evidence="3">N-acetylmuramoyl-L-alanine amidase</fullName>
        <ecNumber evidence="3">3.5.1.28</ecNumber>
    </recommendedName>
</protein>
<dbReference type="SUPFAM" id="SSF55846">
    <property type="entry name" value="N-acetylmuramoyl-L-alanine amidase-like"/>
    <property type="match status" value="1"/>
</dbReference>
<keyword evidence="5" id="KW-0961">Cell wall biogenesis/degradation</keyword>
<dbReference type="GO" id="GO:0009254">
    <property type="term" value="P:peptidoglycan turnover"/>
    <property type="evidence" value="ECO:0007669"/>
    <property type="project" value="TreeGrafter"/>
</dbReference>
<name>A0A3L7A5U4_9HYPH</name>
<dbReference type="GO" id="GO:0019867">
    <property type="term" value="C:outer membrane"/>
    <property type="evidence" value="ECO:0007669"/>
    <property type="project" value="TreeGrafter"/>
</dbReference>
<comment type="caution">
    <text evidence="7">The sequence shown here is derived from an EMBL/GenBank/DDBJ whole genome shotgun (WGS) entry which is preliminary data.</text>
</comment>
<evidence type="ECO:0000256" key="2">
    <source>
        <dbReference type="ARBA" id="ARBA00007553"/>
    </source>
</evidence>
<sequence>MPFQPDSPLVVALRPSPNVTARTLPVDMIVLHYTGMDSAQAAIDLLADPTSKVSSHYVVLEDGSVVQMVPEALRAHHAGVSVWEGESDTNSRSIGIEIVNGGHSAGLPDFPAVQIDGVIALCRDLAARHAIRPDRVLAHSDVAPARKEDPGERFPWAELHGAGIGHLVPAAPLGGGGFLMQGDSGPPVAALQAMLALYGYGIAVTGDYDEMTRIVVTAFQRHFRPARVDGVADGSTVRTLRDLIAAKPGDAPEIA</sequence>
<dbReference type="EC" id="3.5.1.28" evidence="3"/>
<organism evidence="7 8">
    <name type="scientific">Xanthobacter tagetidis</name>
    <dbReference type="NCBI Taxonomy" id="60216"/>
    <lineage>
        <taxon>Bacteria</taxon>
        <taxon>Pseudomonadati</taxon>
        <taxon>Pseudomonadota</taxon>
        <taxon>Alphaproteobacteria</taxon>
        <taxon>Hyphomicrobiales</taxon>
        <taxon>Xanthobacteraceae</taxon>
        <taxon>Xanthobacter</taxon>
    </lineage>
</organism>
<dbReference type="AlphaFoldDB" id="A0A3L7A5U4"/>
<dbReference type="PANTHER" id="PTHR30417">
    <property type="entry name" value="N-ACETYLMURAMOYL-L-ALANINE AMIDASE AMID"/>
    <property type="match status" value="1"/>
</dbReference>
<proteinExistence type="inferred from homology"/>
<dbReference type="CDD" id="cd06583">
    <property type="entry name" value="PGRP"/>
    <property type="match status" value="1"/>
</dbReference>
<dbReference type="Pfam" id="PF01510">
    <property type="entry name" value="Amidase_2"/>
    <property type="match status" value="1"/>
</dbReference>
<comment type="similarity">
    <text evidence="2">Belongs to the N-acetylmuramoyl-L-alanine amidase 2 family.</text>
</comment>
<accession>A0A3L7A5U4</accession>
<dbReference type="InterPro" id="IPR002477">
    <property type="entry name" value="Peptidoglycan-bd-like"/>
</dbReference>
<dbReference type="Proteomes" id="UP000269692">
    <property type="component" value="Unassembled WGS sequence"/>
</dbReference>
<dbReference type="GO" id="GO:0071555">
    <property type="term" value="P:cell wall organization"/>
    <property type="evidence" value="ECO:0007669"/>
    <property type="project" value="UniProtKB-KW"/>
</dbReference>
<dbReference type="SUPFAM" id="SSF47090">
    <property type="entry name" value="PGBD-like"/>
    <property type="match status" value="1"/>
</dbReference>
<evidence type="ECO:0000259" key="6">
    <source>
        <dbReference type="SMART" id="SM00644"/>
    </source>
</evidence>
<dbReference type="InterPro" id="IPR036366">
    <property type="entry name" value="PGBDSf"/>
</dbReference>
<feature type="domain" description="N-acetylmuramoyl-L-alanine amidase" evidence="6">
    <location>
        <begin position="16"/>
        <end position="151"/>
    </location>
</feature>
<dbReference type="InterPro" id="IPR002502">
    <property type="entry name" value="Amidase_domain"/>
</dbReference>
<dbReference type="InterPro" id="IPR036505">
    <property type="entry name" value="Amidase/PGRP_sf"/>
</dbReference>
<dbReference type="Gene3D" id="1.10.101.10">
    <property type="entry name" value="PGBD-like superfamily/PGBD"/>
    <property type="match status" value="1"/>
</dbReference>
<evidence type="ECO:0000256" key="1">
    <source>
        <dbReference type="ARBA" id="ARBA00001561"/>
    </source>
</evidence>
<gene>
    <name evidence="7" type="ORF">D9R14_16580</name>
</gene>
<comment type="catalytic activity">
    <reaction evidence="1">
        <text>Hydrolyzes the link between N-acetylmuramoyl residues and L-amino acid residues in certain cell-wall glycopeptides.</text>
        <dbReference type="EC" id="3.5.1.28"/>
    </reaction>
</comment>
<evidence type="ECO:0000313" key="7">
    <source>
        <dbReference type="EMBL" id="RLP75474.1"/>
    </source>
</evidence>
<dbReference type="SMART" id="SM00644">
    <property type="entry name" value="Ami_2"/>
    <property type="match status" value="1"/>
</dbReference>
<dbReference type="OrthoDB" id="9794842at2"/>